<organism evidence="3 4">
    <name type="scientific">Kaistella haifensis DSM 19056</name>
    <dbReference type="NCBI Taxonomy" id="1450526"/>
    <lineage>
        <taxon>Bacteria</taxon>
        <taxon>Pseudomonadati</taxon>
        <taxon>Bacteroidota</taxon>
        <taxon>Flavobacteriia</taxon>
        <taxon>Flavobacteriales</taxon>
        <taxon>Weeksellaceae</taxon>
        <taxon>Chryseobacterium group</taxon>
        <taxon>Kaistella</taxon>
    </lineage>
</organism>
<dbReference type="InterPro" id="IPR036249">
    <property type="entry name" value="Thioredoxin-like_sf"/>
</dbReference>
<feature type="domain" description="Thioredoxin" evidence="2">
    <location>
        <begin position="44"/>
        <end position="187"/>
    </location>
</feature>
<dbReference type="Proteomes" id="UP000197587">
    <property type="component" value="Unassembled WGS sequence"/>
</dbReference>
<dbReference type="AlphaFoldDB" id="A0A246BAS7"/>
<dbReference type="PANTHER" id="PTHR42852:SF13">
    <property type="entry name" value="PROTEIN DIPZ"/>
    <property type="match status" value="1"/>
</dbReference>
<dbReference type="PANTHER" id="PTHR42852">
    <property type="entry name" value="THIOL:DISULFIDE INTERCHANGE PROTEIN DSBE"/>
    <property type="match status" value="1"/>
</dbReference>
<evidence type="ECO:0000256" key="1">
    <source>
        <dbReference type="ARBA" id="ARBA00023284"/>
    </source>
</evidence>
<dbReference type="Gene3D" id="3.40.30.10">
    <property type="entry name" value="Glutaredoxin"/>
    <property type="match status" value="1"/>
</dbReference>
<dbReference type="EMBL" id="JASZ02000006">
    <property type="protein sequence ID" value="OWK98793.1"/>
    <property type="molecule type" value="Genomic_DNA"/>
</dbReference>
<accession>A0A246BAS7</accession>
<dbReference type="InterPro" id="IPR000866">
    <property type="entry name" value="AhpC/TSA"/>
</dbReference>
<sequence>MNKLILSILILAMVSSCKKETKTDELTDNSITDSVKTPESNEVSETAIPFKKIELTPDETSKMLAKKNNDTLYVTNFFATWCGPCMVEIPHFKEKMKELKGQPVKFTFVSLDAKEDWDTKVKAFAEENHLSENIVLVDGEQLIPEYFHANFKQWDGGSIPFTLLRKGDKTDETVGMMSKEMLNEKISSFMVSK</sequence>
<dbReference type="InterPro" id="IPR013766">
    <property type="entry name" value="Thioredoxin_domain"/>
</dbReference>
<evidence type="ECO:0000313" key="4">
    <source>
        <dbReference type="Proteomes" id="UP000197587"/>
    </source>
</evidence>
<reference evidence="3 4" key="2">
    <citation type="submission" date="2017-05" db="EMBL/GenBank/DDBJ databases">
        <title>Genome of Chryseobacterium haifense.</title>
        <authorList>
            <person name="Newman J.D."/>
        </authorList>
    </citation>
    <scope>NUCLEOTIDE SEQUENCE [LARGE SCALE GENOMIC DNA]</scope>
    <source>
        <strain evidence="3 4">DSM 19056</strain>
    </source>
</reference>
<dbReference type="PROSITE" id="PS00194">
    <property type="entry name" value="THIOREDOXIN_1"/>
    <property type="match status" value="1"/>
</dbReference>
<dbReference type="RefSeq" id="WP_031504319.1">
    <property type="nucleotide sequence ID" value="NZ_JASZ02000006.1"/>
</dbReference>
<dbReference type="GO" id="GO:0016209">
    <property type="term" value="F:antioxidant activity"/>
    <property type="evidence" value="ECO:0007669"/>
    <property type="project" value="InterPro"/>
</dbReference>
<dbReference type="InterPro" id="IPR050553">
    <property type="entry name" value="Thioredoxin_ResA/DsbE_sf"/>
</dbReference>
<dbReference type="PROSITE" id="PS51352">
    <property type="entry name" value="THIOREDOXIN_2"/>
    <property type="match status" value="1"/>
</dbReference>
<gene>
    <name evidence="3" type="ORF">AP75_04450</name>
</gene>
<dbReference type="CDD" id="cd02966">
    <property type="entry name" value="TlpA_like_family"/>
    <property type="match status" value="1"/>
</dbReference>
<comment type="caution">
    <text evidence="3">The sequence shown here is derived from an EMBL/GenBank/DDBJ whole genome shotgun (WGS) entry which is preliminary data.</text>
</comment>
<keyword evidence="1" id="KW-0676">Redox-active center</keyword>
<dbReference type="GO" id="GO:0016491">
    <property type="term" value="F:oxidoreductase activity"/>
    <property type="evidence" value="ECO:0007669"/>
    <property type="project" value="InterPro"/>
</dbReference>
<keyword evidence="4" id="KW-1185">Reference proteome</keyword>
<proteinExistence type="predicted"/>
<dbReference type="SUPFAM" id="SSF52833">
    <property type="entry name" value="Thioredoxin-like"/>
    <property type="match status" value="1"/>
</dbReference>
<reference evidence="3 4" key="1">
    <citation type="submission" date="2014-01" db="EMBL/GenBank/DDBJ databases">
        <authorList>
            <consortium name="Genome Consortium for Active Teaching"/>
            <person name="Sontag T.C."/>
            <person name="Newman J.D."/>
        </authorList>
    </citation>
    <scope>NUCLEOTIDE SEQUENCE [LARGE SCALE GENOMIC DNA]</scope>
    <source>
        <strain evidence="3 4">DSM 19056</strain>
    </source>
</reference>
<dbReference type="PROSITE" id="PS51257">
    <property type="entry name" value="PROKAR_LIPOPROTEIN"/>
    <property type="match status" value="1"/>
</dbReference>
<evidence type="ECO:0000259" key="2">
    <source>
        <dbReference type="PROSITE" id="PS51352"/>
    </source>
</evidence>
<protein>
    <submittedName>
        <fullName evidence="3">Redoxin</fullName>
    </submittedName>
</protein>
<dbReference type="InterPro" id="IPR017937">
    <property type="entry name" value="Thioredoxin_CS"/>
</dbReference>
<evidence type="ECO:0000313" key="3">
    <source>
        <dbReference type="EMBL" id="OWK98793.1"/>
    </source>
</evidence>
<name>A0A246BAS7_9FLAO</name>
<dbReference type="Pfam" id="PF00578">
    <property type="entry name" value="AhpC-TSA"/>
    <property type="match status" value="1"/>
</dbReference>